<sequence length="139" mass="15490">MGKLAKTMIMSLVVLLLAGGGALIVVLNMVDDPSEGSAQSIDTVLDYSYETPEITTDLQNGSFVRIQFQVVTDSDKAREEAKKREFQLKNILIKELAKMDEEKFKSGLSDLEDVVQQRLNEVMEEGSITDVYTISKILQ</sequence>
<keyword evidence="6" id="KW-0812">Transmembrane</keyword>
<dbReference type="NCBIfam" id="NF005826">
    <property type="entry name" value="PRK07718.1"/>
    <property type="match status" value="1"/>
</dbReference>
<keyword evidence="11" id="KW-0969">Cilium</keyword>
<dbReference type="Proteomes" id="UP001597178">
    <property type="component" value="Unassembled WGS sequence"/>
</dbReference>
<gene>
    <name evidence="11" type="primary">fliL</name>
    <name evidence="11" type="ORF">ACFQ4A_01480</name>
</gene>
<dbReference type="RefSeq" id="WP_382397058.1">
    <property type="nucleotide sequence ID" value="NZ_JBHTNH010000002.1"/>
</dbReference>
<keyword evidence="9 10" id="KW-0472">Membrane</keyword>
<evidence type="ECO:0000313" key="11">
    <source>
        <dbReference type="EMBL" id="MFD1360346.1"/>
    </source>
</evidence>
<comment type="similarity">
    <text evidence="3 10">Belongs to the FliL family.</text>
</comment>
<evidence type="ECO:0000256" key="6">
    <source>
        <dbReference type="ARBA" id="ARBA00022692"/>
    </source>
</evidence>
<keyword evidence="7 10" id="KW-0283">Flagellar rotation</keyword>
<protein>
    <recommendedName>
        <fullName evidence="10">Flagellar protein FliL</fullName>
    </recommendedName>
</protein>
<evidence type="ECO:0000256" key="5">
    <source>
        <dbReference type="ARBA" id="ARBA00022500"/>
    </source>
</evidence>
<evidence type="ECO:0000256" key="2">
    <source>
        <dbReference type="ARBA" id="ARBA00004162"/>
    </source>
</evidence>
<keyword evidence="11" id="KW-0966">Cell projection</keyword>
<keyword evidence="8" id="KW-1133">Transmembrane helix</keyword>
<evidence type="ECO:0000256" key="1">
    <source>
        <dbReference type="ARBA" id="ARBA00002254"/>
    </source>
</evidence>
<accession>A0ABW3ZPR3</accession>
<keyword evidence="12" id="KW-1185">Reference proteome</keyword>
<keyword evidence="4 10" id="KW-1003">Cell membrane</keyword>
<proteinExistence type="inferred from homology"/>
<dbReference type="EMBL" id="JBHTNH010000002">
    <property type="protein sequence ID" value="MFD1360346.1"/>
    <property type="molecule type" value="Genomic_DNA"/>
</dbReference>
<evidence type="ECO:0000256" key="9">
    <source>
        <dbReference type="ARBA" id="ARBA00023136"/>
    </source>
</evidence>
<keyword evidence="11" id="KW-0282">Flagellum</keyword>
<name>A0ABW3ZPR3_9BACI</name>
<organism evidence="11 12">
    <name type="scientific">Lentibacillus salinarum</name>
    <dbReference type="NCBI Taxonomy" id="446820"/>
    <lineage>
        <taxon>Bacteria</taxon>
        <taxon>Bacillati</taxon>
        <taxon>Bacillota</taxon>
        <taxon>Bacilli</taxon>
        <taxon>Bacillales</taxon>
        <taxon>Bacillaceae</taxon>
        <taxon>Lentibacillus</taxon>
    </lineage>
</organism>
<evidence type="ECO:0000256" key="10">
    <source>
        <dbReference type="RuleBase" id="RU364125"/>
    </source>
</evidence>
<comment type="subcellular location">
    <subcellularLocation>
        <location evidence="2">Cell membrane</location>
        <topology evidence="2">Single-pass membrane protein</topology>
    </subcellularLocation>
</comment>
<dbReference type="Pfam" id="PF03748">
    <property type="entry name" value="FliL"/>
    <property type="match status" value="1"/>
</dbReference>
<comment type="caution">
    <text evidence="11">The sequence shown here is derived from an EMBL/GenBank/DDBJ whole genome shotgun (WGS) entry which is preliminary data.</text>
</comment>
<evidence type="ECO:0000256" key="3">
    <source>
        <dbReference type="ARBA" id="ARBA00008281"/>
    </source>
</evidence>
<reference evidence="12" key="1">
    <citation type="journal article" date="2019" name="Int. J. Syst. Evol. Microbiol.">
        <title>The Global Catalogue of Microorganisms (GCM) 10K type strain sequencing project: providing services to taxonomists for standard genome sequencing and annotation.</title>
        <authorList>
            <consortium name="The Broad Institute Genomics Platform"/>
            <consortium name="The Broad Institute Genome Sequencing Center for Infectious Disease"/>
            <person name="Wu L."/>
            <person name="Ma J."/>
        </authorList>
    </citation>
    <scope>NUCLEOTIDE SEQUENCE [LARGE SCALE GENOMIC DNA]</scope>
    <source>
        <strain evidence="12">CCUG 54822</strain>
    </source>
</reference>
<evidence type="ECO:0000313" key="12">
    <source>
        <dbReference type="Proteomes" id="UP001597178"/>
    </source>
</evidence>
<dbReference type="InterPro" id="IPR005503">
    <property type="entry name" value="FliL"/>
</dbReference>
<evidence type="ECO:0000256" key="4">
    <source>
        <dbReference type="ARBA" id="ARBA00022475"/>
    </source>
</evidence>
<keyword evidence="5 10" id="KW-0145">Chemotaxis</keyword>
<evidence type="ECO:0000256" key="8">
    <source>
        <dbReference type="ARBA" id="ARBA00022989"/>
    </source>
</evidence>
<evidence type="ECO:0000256" key="7">
    <source>
        <dbReference type="ARBA" id="ARBA00022779"/>
    </source>
</evidence>
<comment type="function">
    <text evidence="1 10">Controls the rotational direction of flagella during chemotaxis.</text>
</comment>